<reference evidence="1" key="1">
    <citation type="submission" date="2020-10" db="EMBL/GenBank/DDBJ databases">
        <authorList>
            <person name="Gilroy R."/>
        </authorList>
    </citation>
    <scope>NUCLEOTIDE SEQUENCE</scope>
    <source>
        <strain evidence="1">CHK188-20938</strain>
    </source>
</reference>
<accession>A0A9D1P278</accession>
<dbReference type="InterPro" id="IPR023198">
    <property type="entry name" value="PGP-like_dom2"/>
</dbReference>
<dbReference type="Pfam" id="PF13419">
    <property type="entry name" value="HAD_2"/>
    <property type="match status" value="1"/>
</dbReference>
<comment type="caution">
    <text evidence="1">The sequence shown here is derived from an EMBL/GenBank/DDBJ whole genome shotgun (WGS) entry which is preliminary data.</text>
</comment>
<gene>
    <name evidence="1" type="ORF">IAB71_01185</name>
</gene>
<dbReference type="PANTHER" id="PTHR43434:SF20">
    <property type="entry name" value="5'-NUCLEOTIDASE"/>
    <property type="match status" value="1"/>
</dbReference>
<organism evidence="1 2">
    <name type="scientific">Candidatus Scatomonas pullistercoris</name>
    <dbReference type="NCBI Taxonomy" id="2840920"/>
    <lineage>
        <taxon>Bacteria</taxon>
        <taxon>Bacillati</taxon>
        <taxon>Bacillota</taxon>
        <taxon>Clostridia</taxon>
        <taxon>Lachnospirales</taxon>
        <taxon>Lachnospiraceae</taxon>
        <taxon>Lachnospiraceae incertae sedis</taxon>
        <taxon>Candidatus Scatomonas</taxon>
    </lineage>
</organism>
<dbReference type="EMBL" id="DVOO01000003">
    <property type="protein sequence ID" value="HIV24394.1"/>
    <property type="molecule type" value="Genomic_DNA"/>
</dbReference>
<dbReference type="GO" id="GO:0016787">
    <property type="term" value="F:hydrolase activity"/>
    <property type="evidence" value="ECO:0007669"/>
    <property type="project" value="UniProtKB-KW"/>
</dbReference>
<reference evidence="1" key="2">
    <citation type="journal article" date="2021" name="PeerJ">
        <title>Extensive microbial diversity within the chicken gut microbiome revealed by metagenomics and culture.</title>
        <authorList>
            <person name="Gilroy R."/>
            <person name="Ravi A."/>
            <person name="Getino M."/>
            <person name="Pursley I."/>
            <person name="Horton D.L."/>
            <person name="Alikhan N.F."/>
            <person name="Baker D."/>
            <person name="Gharbi K."/>
            <person name="Hall N."/>
            <person name="Watson M."/>
            <person name="Adriaenssens E.M."/>
            <person name="Foster-Nyarko E."/>
            <person name="Jarju S."/>
            <person name="Secka A."/>
            <person name="Antonio M."/>
            <person name="Oren A."/>
            <person name="Chaudhuri R.R."/>
            <person name="La Ragione R."/>
            <person name="Hildebrand F."/>
            <person name="Pallen M.J."/>
        </authorList>
    </citation>
    <scope>NUCLEOTIDE SEQUENCE</scope>
    <source>
        <strain evidence="1">CHK188-20938</strain>
    </source>
</reference>
<evidence type="ECO:0000313" key="1">
    <source>
        <dbReference type="EMBL" id="HIV24394.1"/>
    </source>
</evidence>
<dbReference type="InterPro" id="IPR036412">
    <property type="entry name" value="HAD-like_sf"/>
</dbReference>
<dbReference type="InterPro" id="IPR041492">
    <property type="entry name" value="HAD_2"/>
</dbReference>
<dbReference type="GO" id="GO:0004713">
    <property type="term" value="F:protein tyrosine kinase activity"/>
    <property type="evidence" value="ECO:0007669"/>
    <property type="project" value="TreeGrafter"/>
</dbReference>
<keyword evidence="1" id="KW-0378">Hydrolase</keyword>
<dbReference type="InterPro" id="IPR050155">
    <property type="entry name" value="HAD-like_hydrolase_sf"/>
</dbReference>
<evidence type="ECO:0000313" key="2">
    <source>
        <dbReference type="Proteomes" id="UP000824169"/>
    </source>
</evidence>
<dbReference type="SUPFAM" id="SSF56784">
    <property type="entry name" value="HAD-like"/>
    <property type="match status" value="1"/>
</dbReference>
<dbReference type="AlphaFoldDB" id="A0A9D1P278"/>
<dbReference type="SFLD" id="SFLDG01129">
    <property type="entry name" value="C1.5:_HAD__Beta-PGM__Phosphata"/>
    <property type="match status" value="1"/>
</dbReference>
<dbReference type="PANTHER" id="PTHR43434">
    <property type="entry name" value="PHOSPHOGLYCOLATE PHOSPHATASE"/>
    <property type="match status" value="1"/>
</dbReference>
<dbReference type="GO" id="GO:0005829">
    <property type="term" value="C:cytosol"/>
    <property type="evidence" value="ECO:0007669"/>
    <property type="project" value="TreeGrafter"/>
</dbReference>
<protein>
    <submittedName>
        <fullName evidence="1">HAD hydrolase-like protein</fullName>
    </submittedName>
</protein>
<sequence>MRTLILFDLDGTLTDSGPGIIRCVQYALRKMGRPMPEAQELACFVGPPLLEQFMDYGGFSREEGMEAVRFYRERYSSAGIFENALYPGIPEMLEHLAGRGIRLGVASSKPEIYVRQILEYFGLLKYLDPVTGSELDGRRTDKAEVIEEALRRSGYKNAEEQVIMCGDRCYDARGAAGRGLRFVGVSYGYGSREELLEAGAERIAGTVRELEQMLLEDAGKQED</sequence>
<name>A0A9D1P278_9FIRM</name>
<dbReference type="SFLD" id="SFLDS00003">
    <property type="entry name" value="Haloacid_Dehalogenase"/>
    <property type="match status" value="1"/>
</dbReference>
<dbReference type="Gene3D" id="3.40.50.1000">
    <property type="entry name" value="HAD superfamily/HAD-like"/>
    <property type="match status" value="1"/>
</dbReference>
<proteinExistence type="predicted"/>
<dbReference type="InterPro" id="IPR023214">
    <property type="entry name" value="HAD_sf"/>
</dbReference>
<dbReference type="Gene3D" id="1.10.150.240">
    <property type="entry name" value="Putative phosphatase, domain 2"/>
    <property type="match status" value="1"/>
</dbReference>
<dbReference type="Proteomes" id="UP000824169">
    <property type="component" value="Unassembled WGS sequence"/>
</dbReference>